<reference evidence="2" key="1">
    <citation type="submission" date="2022-04" db="EMBL/GenBank/DDBJ databases">
        <title>A functionally conserved STORR gene fusion in Papaver species that diverged 16.8 million years ago.</title>
        <authorList>
            <person name="Catania T."/>
        </authorList>
    </citation>
    <scope>NUCLEOTIDE SEQUENCE</scope>
    <source>
        <strain evidence="2">S-188037</strain>
    </source>
</reference>
<feature type="domain" description="Ubiquitin-activating enzyme E1 FCCH" evidence="1">
    <location>
        <begin position="13"/>
        <end position="64"/>
    </location>
</feature>
<dbReference type="Proteomes" id="UP001202328">
    <property type="component" value="Unassembled WGS sequence"/>
</dbReference>
<dbReference type="EMBL" id="JAJJMB010008429">
    <property type="protein sequence ID" value="KAI3923697.1"/>
    <property type="molecule type" value="Genomic_DNA"/>
</dbReference>
<dbReference type="InterPro" id="IPR032418">
    <property type="entry name" value="E1_FCCH"/>
</dbReference>
<organism evidence="2 3">
    <name type="scientific">Papaver atlanticum</name>
    <dbReference type="NCBI Taxonomy" id="357466"/>
    <lineage>
        <taxon>Eukaryota</taxon>
        <taxon>Viridiplantae</taxon>
        <taxon>Streptophyta</taxon>
        <taxon>Embryophyta</taxon>
        <taxon>Tracheophyta</taxon>
        <taxon>Spermatophyta</taxon>
        <taxon>Magnoliopsida</taxon>
        <taxon>Ranunculales</taxon>
        <taxon>Papaveraceae</taxon>
        <taxon>Papaveroideae</taxon>
        <taxon>Papaver</taxon>
    </lineage>
</organism>
<protein>
    <recommendedName>
        <fullName evidence="1">Ubiquitin-activating enzyme E1 FCCH domain-containing protein</fullName>
    </recommendedName>
</protein>
<dbReference type="InterPro" id="IPR042302">
    <property type="entry name" value="E1_FCCH_sf"/>
</dbReference>
<evidence type="ECO:0000313" key="2">
    <source>
        <dbReference type="EMBL" id="KAI3923697.1"/>
    </source>
</evidence>
<evidence type="ECO:0000313" key="3">
    <source>
        <dbReference type="Proteomes" id="UP001202328"/>
    </source>
</evidence>
<dbReference type="AlphaFoldDB" id="A0AAD4XM62"/>
<evidence type="ECO:0000259" key="1">
    <source>
        <dbReference type="Pfam" id="PF16190"/>
    </source>
</evidence>
<accession>A0AAD4XM62</accession>
<gene>
    <name evidence="2" type="ORF">MKW98_011327</name>
</gene>
<sequence>MECSKKFDPCQKTHEDDGLEFQDKDLVVFSEVHGMTELNDGNPRKVKNAGPYSFELDVDTTNYGG</sequence>
<keyword evidence="3" id="KW-1185">Reference proteome</keyword>
<name>A0AAD4XM62_9MAGN</name>
<proteinExistence type="predicted"/>
<dbReference type="Gene3D" id="2.40.30.180">
    <property type="entry name" value="Ubiquitin-activating enzyme E1, FCCH domain"/>
    <property type="match status" value="1"/>
</dbReference>
<dbReference type="Pfam" id="PF16190">
    <property type="entry name" value="E1_FCCH"/>
    <property type="match status" value="1"/>
</dbReference>
<feature type="non-terminal residue" evidence="2">
    <location>
        <position position="65"/>
    </location>
</feature>
<comment type="caution">
    <text evidence="2">The sequence shown here is derived from an EMBL/GenBank/DDBJ whole genome shotgun (WGS) entry which is preliminary data.</text>
</comment>